<dbReference type="AlphaFoldDB" id="A0A495X876"/>
<evidence type="ECO:0000256" key="1">
    <source>
        <dbReference type="SAM" id="MobiDB-lite"/>
    </source>
</evidence>
<evidence type="ECO:0000313" key="5">
    <source>
        <dbReference type="Proteomes" id="UP000272729"/>
    </source>
</evidence>
<organism evidence="4 5">
    <name type="scientific">Saccharothrix variisporea</name>
    <dbReference type="NCBI Taxonomy" id="543527"/>
    <lineage>
        <taxon>Bacteria</taxon>
        <taxon>Bacillati</taxon>
        <taxon>Actinomycetota</taxon>
        <taxon>Actinomycetes</taxon>
        <taxon>Pseudonocardiales</taxon>
        <taxon>Pseudonocardiaceae</taxon>
        <taxon>Saccharothrix</taxon>
    </lineage>
</organism>
<dbReference type="OrthoDB" id="3700838at2"/>
<feature type="region of interest" description="Disordered" evidence="1">
    <location>
        <begin position="160"/>
        <end position="189"/>
    </location>
</feature>
<comment type="caution">
    <text evidence="4">The sequence shown here is derived from an EMBL/GenBank/DDBJ whole genome shotgun (WGS) entry which is preliminary data.</text>
</comment>
<dbReference type="InterPro" id="IPR006311">
    <property type="entry name" value="TAT_signal"/>
</dbReference>
<keyword evidence="3" id="KW-0732">Signal</keyword>
<dbReference type="Proteomes" id="UP000272729">
    <property type="component" value="Unassembled WGS sequence"/>
</dbReference>
<keyword evidence="2" id="KW-1133">Transmembrane helix</keyword>
<dbReference type="RefSeq" id="WP_147459295.1">
    <property type="nucleotide sequence ID" value="NZ_JBIUBA010000005.1"/>
</dbReference>
<protein>
    <submittedName>
        <fullName evidence="4">LPXTG-motif cell wall-anchored protein</fullName>
    </submittedName>
</protein>
<evidence type="ECO:0000256" key="2">
    <source>
        <dbReference type="SAM" id="Phobius"/>
    </source>
</evidence>
<feature type="transmembrane region" description="Helical" evidence="2">
    <location>
        <begin position="212"/>
        <end position="232"/>
    </location>
</feature>
<gene>
    <name evidence="4" type="ORF">DFJ66_3650</name>
</gene>
<keyword evidence="2" id="KW-0812">Transmembrane</keyword>
<name>A0A495X876_9PSEU</name>
<proteinExistence type="predicted"/>
<keyword evidence="5" id="KW-1185">Reference proteome</keyword>
<dbReference type="PROSITE" id="PS51318">
    <property type="entry name" value="TAT"/>
    <property type="match status" value="1"/>
</dbReference>
<sequence>MRQTARRLLGAAALLAVTTVTTGLLATAATAAPAQTAADPGDDRAWVYTGKNIDFGQDGNGCAAADLPGDEMVAPEGIYTSDGTYIDITAHPEGYKIVAVFVKGSNEANRYFVDPPAELEIEPLGDLPWLDLHSPLASSGKPAGLSHWFICVEKDTTTTTTTTTTTDATATTTTEATTTSPGTGDTTSVTATTTSAAAAGSNNDNLASTGFGSSWLLIVGLALVAAGAAFVASPKLRGLIKR</sequence>
<accession>A0A495X876</accession>
<keyword evidence="2" id="KW-0472">Membrane</keyword>
<evidence type="ECO:0000313" key="4">
    <source>
        <dbReference type="EMBL" id="RKT70390.1"/>
    </source>
</evidence>
<dbReference type="EMBL" id="RBXR01000001">
    <property type="protein sequence ID" value="RKT70390.1"/>
    <property type="molecule type" value="Genomic_DNA"/>
</dbReference>
<evidence type="ECO:0000256" key="3">
    <source>
        <dbReference type="SAM" id="SignalP"/>
    </source>
</evidence>
<reference evidence="4 5" key="1">
    <citation type="submission" date="2018-10" db="EMBL/GenBank/DDBJ databases">
        <title>Sequencing the genomes of 1000 actinobacteria strains.</title>
        <authorList>
            <person name="Klenk H.-P."/>
        </authorList>
    </citation>
    <scope>NUCLEOTIDE SEQUENCE [LARGE SCALE GENOMIC DNA]</scope>
    <source>
        <strain evidence="4 5">DSM 43911</strain>
    </source>
</reference>
<feature type="signal peptide" evidence="3">
    <location>
        <begin position="1"/>
        <end position="31"/>
    </location>
</feature>
<feature type="chain" id="PRO_5019804705" evidence="3">
    <location>
        <begin position="32"/>
        <end position="242"/>
    </location>
</feature>